<gene>
    <name evidence="1" type="ORF">BST26_12380</name>
</gene>
<dbReference type="AlphaFoldDB" id="A0A1X0DC10"/>
<reference evidence="1 2" key="1">
    <citation type="submission" date="2016-12" db="EMBL/GenBank/DDBJ databases">
        <title>The new phylogeny of genus Mycobacterium.</title>
        <authorList>
            <person name="Tortoli E."/>
            <person name="Trovato A."/>
            <person name="Cirillo D.M."/>
        </authorList>
    </citation>
    <scope>NUCLEOTIDE SEQUENCE [LARGE SCALE GENOMIC DNA]</scope>
    <source>
        <strain evidence="1 2">DSM 45130</strain>
    </source>
</reference>
<evidence type="ECO:0000313" key="1">
    <source>
        <dbReference type="EMBL" id="ORA69935.1"/>
    </source>
</evidence>
<keyword evidence="2" id="KW-1185">Reference proteome</keyword>
<organism evidence="1 2">
    <name type="scientific">Mycolicibacterium insubricum</name>
    <dbReference type="NCBI Taxonomy" id="444597"/>
    <lineage>
        <taxon>Bacteria</taxon>
        <taxon>Bacillati</taxon>
        <taxon>Actinomycetota</taxon>
        <taxon>Actinomycetes</taxon>
        <taxon>Mycobacteriales</taxon>
        <taxon>Mycobacteriaceae</taxon>
        <taxon>Mycolicibacterium</taxon>
    </lineage>
</organism>
<dbReference type="EMBL" id="MVHS01000027">
    <property type="protein sequence ID" value="ORA69935.1"/>
    <property type="molecule type" value="Genomic_DNA"/>
</dbReference>
<sequence length="128" mass="13096">MRVPDGFTAASRAGTARLTMSGPGELTAAVEVRSADPGPRTAFSRYISERIGVSQDQVVSVLPGPMCGYSGQRIGGLLDGDDFADRIVHVGTGSGDFLLVVALQGPSGAGDFGATRSALLADFGVRLP</sequence>
<proteinExistence type="predicted"/>
<protein>
    <submittedName>
        <fullName evidence="1">Uncharacterized protein</fullName>
    </submittedName>
</protein>
<accession>A0A1X0DC10</accession>
<name>A0A1X0DC10_9MYCO</name>
<dbReference type="STRING" id="444597.BST26_12380"/>
<dbReference type="Proteomes" id="UP000192801">
    <property type="component" value="Unassembled WGS sequence"/>
</dbReference>
<evidence type="ECO:0000313" key="2">
    <source>
        <dbReference type="Proteomes" id="UP000192801"/>
    </source>
</evidence>
<comment type="caution">
    <text evidence="1">The sequence shown here is derived from an EMBL/GenBank/DDBJ whole genome shotgun (WGS) entry which is preliminary data.</text>
</comment>